<evidence type="ECO:0000313" key="1">
    <source>
        <dbReference type="EMBL" id="AAO18433.1"/>
    </source>
</evidence>
<dbReference type="EMBL" id="AF522065">
    <property type="protein sequence ID" value="AAO18433.1"/>
    <property type="molecule type" value="Genomic_DNA"/>
</dbReference>
<sequence length="108" mass="12077">MQPARCVCRTGPLADYQPIQRVNICRRPMYIDDTTPLRSEPRSAPETAASTRMDGATIYRYNLLRCCALVKTTPILISPPLLLWAGSKAGRQQKHRSTITGAINSFTR</sequence>
<name>Q84HW3_9HYPH</name>
<reference evidence="1" key="1">
    <citation type="submission" date="2002-06" db="EMBL/GenBank/DDBJ databases">
        <title>Genes encoding a fructose-1,6-bisphosphate aldolase and a fructose-1,6-bisphosphatase are present within the gene cluster for mimosine degradation in Rhizobium sp. strain TAL1145.</title>
        <authorList>
            <person name="Awaya J.D."/>
            <person name="Fox P.M."/>
            <person name="Borthakur D."/>
        </authorList>
    </citation>
    <scope>NUCLEOTIDE SEQUENCE</scope>
    <source>
        <strain evidence="1">TAL1145</strain>
    </source>
</reference>
<organism evidence="1">
    <name type="scientific">Rhizobium sp. TAL1145</name>
    <dbReference type="NCBI Taxonomy" id="147233"/>
    <lineage>
        <taxon>Bacteria</taxon>
        <taxon>Pseudomonadati</taxon>
        <taxon>Pseudomonadota</taxon>
        <taxon>Alphaproteobacteria</taxon>
        <taxon>Hyphomicrobiales</taxon>
        <taxon>Rhizobiaceae</taxon>
        <taxon>Rhizobium/Agrobacterium group</taxon>
        <taxon>Rhizobium</taxon>
    </lineage>
</organism>
<accession>Q84HW3</accession>
<proteinExistence type="predicted"/>
<dbReference type="AlphaFoldDB" id="Q84HW3"/>
<protein>
    <submittedName>
        <fullName evidence="1">Uncharacterized protein</fullName>
    </submittedName>
</protein>